<name>A0A9W6KLB2_9ACTN</name>
<dbReference type="Gene3D" id="3.90.1200.10">
    <property type="match status" value="1"/>
</dbReference>
<gene>
    <name evidence="1" type="ORF">GCM10017581_039820</name>
</gene>
<protein>
    <recommendedName>
        <fullName evidence="3">Aminoglycoside phosphotransferase domain-containing protein</fullName>
    </recommendedName>
</protein>
<keyword evidence="2" id="KW-1185">Reference proteome</keyword>
<sequence length="285" mass="32771">MQDRALAYASQVLGPCDVVKDHSWGHQWSSVVQLRDRAGHEWFLKQHRDRDRYLAEVTAYLRWVPTLSDHAPRLRAHDATQRAIILSALPGHPARWPTATIDPTQIRAETAMHHQAGALLRRLHNAHSEPQPQYAAARLEELELLTRQAANLLTPGELGFARTEIQALASLPAPRLVPCHRDYTMRNWLIDSGKVYMLDFEWTQLNAWVTDLTRLHIGPWRTRPDLRDAFLDGYGRELDDADRVLLRADAALTTVWLVIKARESDQESFERANREALHRLMAEAW</sequence>
<reference evidence="1" key="2">
    <citation type="submission" date="2023-01" db="EMBL/GenBank/DDBJ databases">
        <authorList>
            <person name="Sun Q."/>
            <person name="Evtushenko L."/>
        </authorList>
    </citation>
    <scope>NUCLEOTIDE SEQUENCE</scope>
    <source>
        <strain evidence="1">VKM Ac-1321</strain>
    </source>
</reference>
<dbReference type="EMBL" id="BSFP01000022">
    <property type="protein sequence ID" value="GLL02240.1"/>
    <property type="molecule type" value="Genomic_DNA"/>
</dbReference>
<accession>A0A9W6KLB2</accession>
<evidence type="ECO:0008006" key="3">
    <source>
        <dbReference type="Google" id="ProtNLM"/>
    </source>
</evidence>
<dbReference type="SUPFAM" id="SSF56112">
    <property type="entry name" value="Protein kinase-like (PK-like)"/>
    <property type="match status" value="1"/>
</dbReference>
<organism evidence="1 2">
    <name type="scientific">Dactylosporangium matsuzakiense</name>
    <dbReference type="NCBI Taxonomy" id="53360"/>
    <lineage>
        <taxon>Bacteria</taxon>
        <taxon>Bacillati</taxon>
        <taxon>Actinomycetota</taxon>
        <taxon>Actinomycetes</taxon>
        <taxon>Micromonosporales</taxon>
        <taxon>Micromonosporaceae</taxon>
        <taxon>Dactylosporangium</taxon>
    </lineage>
</organism>
<proteinExistence type="predicted"/>
<dbReference type="InterPro" id="IPR011009">
    <property type="entry name" value="Kinase-like_dom_sf"/>
</dbReference>
<dbReference type="AlphaFoldDB" id="A0A9W6KLB2"/>
<evidence type="ECO:0000313" key="2">
    <source>
        <dbReference type="Proteomes" id="UP001143480"/>
    </source>
</evidence>
<reference evidence="1" key="1">
    <citation type="journal article" date="2014" name="Int. J. Syst. Evol. Microbiol.">
        <title>Complete genome sequence of Corynebacterium casei LMG S-19264T (=DSM 44701T), isolated from a smear-ripened cheese.</title>
        <authorList>
            <consortium name="US DOE Joint Genome Institute (JGI-PGF)"/>
            <person name="Walter F."/>
            <person name="Albersmeier A."/>
            <person name="Kalinowski J."/>
            <person name="Ruckert C."/>
        </authorList>
    </citation>
    <scope>NUCLEOTIDE SEQUENCE</scope>
    <source>
        <strain evidence="1">VKM Ac-1321</strain>
    </source>
</reference>
<dbReference type="Proteomes" id="UP001143480">
    <property type="component" value="Unassembled WGS sequence"/>
</dbReference>
<evidence type="ECO:0000313" key="1">
    <source>
        <dbReference type="EMBL" id="GLL02240.1"/>
    </source>
</evidence>
<comment type="caution">
    <text evidence="1">The sequence shown here is derived from an EMBL/GenBank/DDBJ whole genome shotgun (WGS) entry which is preliminary data.</text>
</comment>